<dbReference type="EMBL" id="OZ034820">
    <property type="protein sequence ID" value="CAL1400486.1"/>
    <property type="molecule type" value="Genomic_DNA"/>
</dbReference>
<sequence>MVHHKQTFPILYPLSSSSVSNYPREEIVRDGDNLEIDEEESRARRRESCIGDKRCEGASSERERKGGAIEVVGVEAEAAKLGEWLEEEQVTPRQSQGASGMEGSQPSRAPSGSWRASLKAVKAWNSTAGTTTVVATARRRRGGQSGGGGKK</sequence>
<accession>A0AAV2FQ66</accession>
<evidence type="ECO:0000313" key="2">
    <source>
        <dbReference type="EMBL" id="CAL1400486.1"/>
    </source>
</evidence>
<protein>
    <submittedName>
        <fullName evidence="2">Uncharacterized protein</fullName>
    </submittedName>
</protein>
<feature type="compositionally biased region" description="Polar residues" evidence="1">
    <location>
        <begin position="91"/>
        <end position="110"/>
    </location>
</feature>
<name>A0AAV2FQ66_9ROSI</name>
<evidence type="ECO:0000256" key="1">
    <source>
        <dbReference type="SAM" id="MobiDB-lite"/>
    </source>
</evidence>
<feature type="region of interest" description="Disordered" evidence="1">
    <location>
        <begin position="85"/>
        <end position="151"/>
    </location>
</feature>
<dbReference type="Proteomes" id="UP001497516">
    <property type="component" value="Chromosome 7"/>
</dbReference>
<organism evidence="2 3">
    <name type="scientific">Linum trigynum</name>
    <dbReference type="NCBI Taxonomy" id="586398"/>
    <lineage>
        <taxon>Eukaryota</taxon>
        <taxon>Viridiplantae</taxon>
        <taxon>Streptophyta</taxon>
        <taxon>Embryophyta</taxon>
        <taxon>Tracheophyta</taxon>
        <taxon>Spermatophyta</taxon>
        <taxon>Magnoliopsida</taxon>
        <taxon>eudicotyledons</taxon>
        <taxon>Gunneridae</taxon>
        <taxon>Pentapetalae</taxon>
        <taxon>rosids</taxon>
        <taxon>fabids</taxon>
        <taxon>Malpighiales</taxon>
        <taxon>Linaceae</taxon>
        <taxon>Linum</taxon>
    </lineage>
</organism>
<evidence type="ECO:0000313" key="3">
    <source>
        <dbReference type="Proteomes" id="UP001497516"/>
    </source>
</evidence>
<reference evidence="2 3" key="1">
    <citation type="submission" date="2024-04" db="EMBL/GenBank/DDBJ databases">
        <authorList>
            <person name="Fracassetti M."/>
        </authorList>
    </citation>
    <scope>NUCLEOTIDE SEQUENCE [LARGE SCALE GENOMIC DNA]</scope>
</reference>
<feature type="compositionally biased region" description="Low complexity" evidence="1">
    <location>
        <begin position="127"/>
        <end position="136"/>
    </location>
</feature>
<keyword evidence="3" id="KW-1185">Reference proteome</keyword>
<gene>
    <name evidence="2" type="ORF">LTRI10_LOCUS40612</name>
</gene>
<dbReference type="AlphaFoldDB" id="A0AAV2FQ66"/>
<proteinExistence type="predicted"/>